<evidence type="ECO:0000256" key="1">
    <source>
        <dbReference type="SAM" id="MobiDB-lite"/>
    </source>
</evidence>
<proteinExistence type="predicted"/>
<feature type="region of interest" description="Disordered" evidence="1">
    <location>
        <begin position="1"/>
        <end position="26"/>
    </location>
</feature>
<evidence type="ECO:0000313" key="3">
    <source>
        <dbReference type="Proteomes" id="UP001064933"/>
    </source>
</evidence>
<accession>A0ABY6B831</accession>
<reference evidence="2" key="1">
    <citation type="submission" date="2022-10" db="EMBL/GenBank/DDBJ databases">
        <title>Characterization and whole genome sequencing of a new Roseateles species, isolated from fresh water.</title>
        <authorList>
            <person name="Guliayeva D.Y."/>
            <person name="Akhremchuk A.E."/>
            <person name="Sikolenko M.A."/>
            <person name="Valentovich L.N."/>
            <person name="Sidarenka A.V."/>
        </authorList>
    </citation>
    <scope>NUCLEOTIDE SEQUENCE</scope>
    <source>
        <strain evidence="2">BIM B-1768</strain>
    </source>
</reference>
<evidence type="ECO:0000313" key="2">
    <source>
        <dbReference type="EMBL" id="UXH79371.1"/>
    </source>
</evidence>
<name>A0ABY6B831_9BURK</name>
<sequence>MATTETAADRVTAAEAQPLPSDDASNVLPPTSAALEALMSSVDAAESAEATAARAEALEQLALSHAMCDQAADACFYLCRSLGLARQQEPGGEPDLELLFQLLGALADLPSEINAMPLPEGEADGLGIAELCHQLSAARELTTEAWNEAADQNHALAPCPAASAMALH</sequence>
<protein>
    <submittedName>
        <fullName evidence="2">Uncharacterized protein</fullName>
    </submittedName>
</protein>
<gene>
    <name evidence="2" type="ORF">N4261_05415</name>
</gene>
<dbReference type="EMBL" id="CP104562">
    <property type="protein sequence ID" value="UXH79371.1"/>
    <property type="molecule type" value="Genomic_DNA"/>
</dbReference>
<dbReference type="RefSeq" id="WP_261759190.1">
    <property type="nucleotide sequence ID" value="NZ_CP104562.2"/>
</dbReference>
<keyword evidence="3" id="KW-1185">Reference proteome</keyword>
<organism evidence="2 3">
    <name type="scientific">Roseateles amylovorans</name>
    <dbReference type="NCBI Taxonomy" id="2978473"/>
    <lineage>
        <taxon>Bacteria</taxon>
        <taxon>Pseudomonadati</taxon>
        <taxon>Pseudomonadota</taxon>
        <taxon>Betaproteobacteria</taxon>
        <taxon>Burkholderiales</taxon>
        <taxon>Sphaerotilaceae</taxon>
        <taxon>Roseateles</taxon>
    </lineage>
</organism>
<dbReference type="Proteomes" id="UP001064933">
    <property type="component" value="Chromosome"/>
</dbReference>